<feature type="transmembrane region" description="Helical" evidence="1">
    <location>
        <begin position="687"/>
        <end position="708"/>
    </location>
</feature>
<feature type="transmembrane region" description="Helical" evidence="1">
    <location>
        <begin position="628"/>
        <end position="650"/>
    </location>
</feature>
<dbReference type="eggNOG" id="ENOG502SD6V">
    <property type="taxonomic scope" value="Eukaryota"/>
</dbReference>
<sequence length="1703" mass="187539">MQVFVAPHTHDIRVGPPPVALRLHLVGTVYVAASVALSVFVLDAFSAYTATDYLWPDLFTTSPVLRQLLNTHLSTLPYSTEYNLDIFAPSVALLGGLSSGVDAVYVRRVLYNDLTTLPSAIQSVRTLSTDQVWRLVAPYCWVDFGKNWEFAYSAARQARCAASETTNAAMYLESILRNIDFDAWRQSTGGLFDTRIGTPIAATGAKGADWLRTLTAHTLVSISDEVQLWRSHGCQLFALQYGTGTGFGLLESVLVENALGVAVPMSLKSIPTTSRLMHRKTCLFYDLFFNDLYAASENQTMVRGTFNYFADTTPDAMECFINGCPLPLLGQALHDQVGWLAALDAKWVLPPPALVEAMQRFRADLTSALVNSPALHALVAPPVLLQLRPLQWADPTLRFYSGNPWCIFGASVAFVQQTFGFDDVCQRQAPLTSSLRVDAGVFALMQLGGVRSDDVCVAAVDAAACERAFHATEGLAQALSLKAPNVTHLVDPSIGLFQYVQNQTQSASQIQIQMQPLLAPSFAFFGWTMLYEWALGLREVLSLQGDVQTVNIISVAYPPVVSDASPAPATLGPYLWYSAAMTTVTLGVVSALTLCLGCALRSTLWLMFNPVVSAVYIGRYFLLARSGLALVCLSTATAALSAPSGAILQVQTSTRSLLLSSALAGEGLWLIYVLHEVVEPLVRKSHRASTVVILLATWLVLVCIDQLAPVIWRVQLRRECSIHNLETVTCDSGRVVIGSWERLVLLTSLLVGAWLLAVLAPCQRRLSQPLHELLPPTLAHYHVGETPELDTISAVMCGLIAFDYRGVGYVLDTKLWRVVRCQEYGVRRRRQSLRFHATNAPKMPLRLRPFRYKSGWFQHSSTLLGLGYLVTTLTSNIAYLSVMSDSLANDFGWSGFNTSGMHAYLATTFTQLSLTSTEILPSVALDTPALGMPIYRDSHGTTEWHANLARRELFNEDTIALHSVVRGLRSMDPCQLPWMFTQYCYLDLNRSWTMASTAARQARCDAMMQSNGAVYLGAPLRNVRDWDAMRACWGSSFESGFLSLLQQTSSGQDWWRATTTNALTIDAEVALWRSHGLSTFRLQWQNYKTTGYHDAIEIATAWGQRYALTMAHASPAMHTDRQTSMRLYWSFASDLWAVAHNVSGIGGRSLLREAPTFAFANTTSEQLLLTNTTLLAPLQVGLSRLQSTLGPFGSIDTEYISVPSSLRHLYGTFLQALATLTLTNMTAQERFVQLPAKSSICALPMELLAETTLVSVGGNLICGSDLAPIAIQYGPSTFVSFDSDCDWWVTETIEVSTPALLFALVGVDTTVDSDGLCTLDVFSEADCRSIYDAIQTFRVEHAVAFEALATPASLARSAVNDLDVVLVQYITPSTLSATQLYQRGLLNGTDDAAWPFVGWCYLFDWVQGAREVVSFQGDRGQVRTITAAFRPLALVLDPTEIHTTLSYFCRKSAQYVTLILISVLVLVLCYTITSFGAINALNLLELNRIVGHVWVGRLLLVVRSTTALWLLNTSQLTLETIGHGARLVVPVTPWYKVVLAASELTWLVYVLNDLLSSVTQQYTPSYAWKSSLLTWAIAVGCQAPPRYTAYLQRACTYIDMDRALDCTTGYITIGRLDGVLTGVLIALGAVVGTAVLERWRALPPRKLRTPYLSSASYFTLVVQANDVECEIDAVFALMAGLVSVRWRQITYFFDIKSWRLHTC</sequence>
<organism evidence="2 3">
    <name type="scientific">Saprolegnia diclina (strain VS20)</name>
    <dbReference type="NCBI Taxonomy" id="1156394"/>
    <lineage>
        <taxon>Eukaryota</taxon>
        <taxon>Sar</taxon>
        <taxon>Stramenopiles</taxon>
        <taxon>Oomycota</taxon>
        <taxon>Saprolegniomycetes</taxon>
        <taxon>Saprolegniales</taxon>
        <taxon>Saprolegniaceae</taxon>
        <taxon>Saprolegnia</taxon>
    </lineage>
</organism>
<protein>
    <submittedName>
        <fullName evidence="2">Uncharacterized protein</fullName>
    </submittedName>
</protein>
<keyword evidence="1" id="KW-1133">Transmembrane helix</keyword>
<feature type="transmembrane region" description="Helical" evidence="1">
    <location>
        <begin position="517"/>
        <end position="534"/>
    </location>
</feature>
<accession>T0QTW3</accession>
<dbReference type="Proteomes" id="UP000030762">
    <property type="component" value="Unassembled WGS sequence"/>
</dbReference>
<name>T0QTW3_SAPDV</name>
<gene>
    <name evidence="2" type="ORF">SDRG_04580</name>
</gene>
<keyword evidence="3" id="KW-1185">Reference proteome</keyword>
<evidence type="ECO:0000256" key="1">
    <source>
        <dbReference type="SAM" id="Phobius"/>
    </source>
</evidence>
<feature type="transmembrane region" description="Helical" evidence="1">
    <location>
        <begin position="603"/>
        <end position="622"/>
    </location>
</feature>
<dbReference type="OrthoDB" id="10325767at2759"/>
<dbReference type="EMBL" id="JH767142">
    <property type="protein sequence ID" value="EQC38151.1"/>
    <property type="molecule type" value="Genomic_DNA"/>
</dbReference>
<feature type="transmembrane region" description="Helical" evidence="1">
    <location>
        <begin position="23"/>
        <end position="45"/>
    </location>
</feature>
<dbReference type="GeneID" id="19945307"/>
<feature type="transmembrane region" description="Helical" evidence="1">
    <location>
        <begin position="1618"/>
        <end position="1636"/>
    </location>
</feature>
<dbReference type="InParanoid" id="T0QTW3"/>
<feature type="transmembrane region" description="Helical" evidence="1">
    <location>
        <begin position="574"/>
        <end position="596"/>
    </location>
</feature>
<keyword evidence="1" id="KW-0472">Membrane</keyword>
<reference evidence="2 3" key="1">
    <citation type="submission" date="2012-04" db="EMBL/GenBank/DDBJ databases">
        <title>The Genome Sequence of Saprolegnia declina VS20.</title>
        <authorList>
            <consortium name="The Broad Institute Genome Sequencing Platform"/>
            <person name="Russ C."/>
            <person name="Nusbaum C."/>
            <person name="Tyler B."/>
            <person name="van West P."/>
            <person name="Dieguez-Uribeondo J."/>
            <person name="de Bruijn I."/>
            <person name="Tripathy S."/>
            <person name="Jiang R."/>
            <person name="Young S.K."/>
            <person name="Zeng Q."/>
            <person name="Gargeya S."/>
            <person name="Fitzgerald M."/>
            <person name="Haas B."/>
            <person name="Abouelleil A."/>
            <person name="Alvarado L."/>
            <person name="Arachchi H.M."/>
            <person name="Berlin A."/>
            <person name="Chapman S.B."/>
            <person name="Goldberg J."/>
            <person name="Griggs A."/>
            <person name="Gujja S."/>
            <person name="Hansen M."/>
            <person name="Howarth C."/>
            <person name="Imamovic A."/>
            <person name="Larimer J."/>
            <person name="McCowen C."/>
            <person name="Montmayeur A."/>
            <person name="Murphy C."/>
            <person name="Neiman D."/>
            <person name="Pearson M."/>
            <person name="Priest M."/>
            <person name="Roberts A."/>
            <person name="Saif S."/>
            <person name="Shea T."/>
            <person name="Sisk P."/>
            <person name="Sykes S."/>
            <person name="Wortman J."/>
            <person name="Nusbaum C."/>
            <person name="Birren B."/>
        </authorList>
    </citation>
    <scope>NUCLEOTIDE SEQUENCE [LARGE SCALE GENOMIC DNA]</scope>
    <source>
        <strain evidence="2 3">VS20</strain>
    </source>
</reference>
<feature type="transmembrane region" description="Helical" evidence="1">
    <location>
        <begin position="743"/>
        <end position="760"/>
    </location>
</feature>
<keyword evidence="1" id="KW-0812">Transmembrane</keyword>
<dbReference type="RefSeq" id="XP_008608478.1">
    <property type="nucleotide sequence ID" value="XM_008610256.1"/>
</dbReference>
<dbReference type="OMA" id="SICALPM"/>
<evidence type="ECO:0000313" key="2">
    <source>
        <dbReference type="EMBL" id="EQC38151.1"/>
    </source>
</evidence>
<evidence type="ECO:0000313" key="3">
    <source>
        <dbReference type="Proteomes" id="UP000030762"/>
    </source>
</evidence>
<proteinExistence type="predicted"/>
<feature type="transmembrane region" description="Helical" evidence="1">
    <location>
        <begin position="1455"/>
        <end position="1481"/>
    </location>
</feature>
<dbReference type="VEuPathDB" id="FungiDB:SDRG_04580"/>
<feature type="transmembrane region" description="Helical" evidence="1">
    <location>
        <begin position="657"/>
        <end position="675"/>
    </location>
</feature>